<dbReference type="InterPro" id="IPR039491">
    <property type="entry name" value="REX1-B"/>
</dbReference>
<dbReference type="RefSeq" id="XP_008868831.1">
    <property type="nucleotide sequence ID" value="XM_008870609.1"/>
</dbReference>
<proteinExistence type="predicted"/>
<accession>A0A024U724</accession>
<protein>
    <submittedName>
        <fullName evidence="1">Uncharacterized protein</fullName>
    </submittedName>
</protein>
<dbReference type="OrthoDB" id="434723at2759"/>
<dbReference type="GeneID" id="20082836"/>
<dbReference type="Pfam" id="PF14966">
    <property type="entry name" value="DNA_repr_REX1B"/>
    <property type="match status" value="1"/>
</dbReference>
<sequence>MDVQKCLDILSARVETKHTHEGDDEHHHTACVEENASRCLDLKVDDALNPALEPELETMSVRELVTTFRSCQEQRVHVYQQFEKGFLEHMFTDSLPQFSQNITKQFASISNQINAIESSLRTRQVPLSIPSIMRKVQGEEKEKLLLTSALLLEKMRLKRQVSTNPDDSSVSLFESSIESMQSTHTAIIERINDLLTDLLYEMEDFQD</sequence>
<name>A0A024U724_9STRA</name>
<evidence type="ECO:0000313" key="1">
    <source>
        <dbReference type="EMBL" id="ETW02226.1"/>
    </source>
</evidence>
<dbReference type="VEuPathDB" id="FungiDB:H310_05786"/>
<dbReference type="EMBL" id="KI913961">
    <property type="protein sequence ID" value="ETW02226.1"/>
    <property type="molecule type" value="Genomic_DNA"/>
</dbReference>
<gene>
    <name evidence="1" type="ORF">H310_05786</name>
</gene>
<dbReference type="PANTHER" id="PTHR28309">
    <property type="entry name" value="REQUIRED FOR EXCISION 1-B DOMAIN-CONTAINING PROTEIN"/>
    <property type="match status" value="1"/>
</dbReference>
<dbReference type="PANTHER" id="PTHR28309:SF1">
    <property type="entry name" value="REQUIRED FOR EXCISION 1-B DOMAIN-CONTAINING PROTEIN"/>
    <property type="match status" value="1"/>
</dbReference>
<dbReference type="AlphaFoldDB" id="A0A024U724"/>
<reference evidence="1" key="1">
    <citation type="submission" date="2013-12" db="EMBL/GenBank/DDBJ databases">
        <title>The Genome Sequence of Aphanomyces invadans NJM9701.</title>
        <authorList>
            <consortium name="The Broad Institute Genomics Platform"/>
            <person name="Russ C."/>
            <person name="Tyler B."/>
            <person name="van West P."/>
            <person name="Dieguez-Uribeondo J."/>
            <person name="Young S.K."/>
            <person name="Zeng Q."/>
            <person name="Gargeya S."/>
            <person name="Fitzgerald M."/>
            <person name="Abouelleil A."/>
            <person name="Alvarado L."/>
            <person name="Chapman S.B."/>
            <person name="Gainer-Dewar J."/>
            <person name="Goldberg J."/>
            <person name="Griggs A."/>
            <person name="Gujja S."/>
            <person name="Hansen M."/>
            <person name="Howarth C."/>
            <person name="Imamovic A."/>
            <person name="Ireland A."/>
            <person name="Larimer J."/>
            <person name="McCowan C."/>
            <person name="Murphy C."/>
            <person name="Pearson M."/>
            <person name="Poon T.W."/>
            <person name="Priest M."/>
            <person name="Roberts A."/>
            <person name="Saif S."/>
            <person name="Shea T."/>
            <person name="Sykes S."/>
            <person name="Wortman J."/>
            <person name="Nusbaum C."/>
            <person name="Birren B."/>
        </authorList>
    </citation>
    <scope>NUCLEOTIDE SEQUENCE [LARGE SCALE GENOMIC DNA]</scope>
    <source>
        <strain evidence="1">NJM9701</strain>
    </source>
</reference>
<dbReference type="STRING" id="157072.A0A024U724"/>
<organism evidence="1">
    <name type="scientific">Aphanomyces invadans</name>
    <dbReference type="NCBI Taxonomy" id="157072"/>
    <lineage>
        <taxon>Eukaryota</taxon>
        <taxon>Sar</taxon>
        <taxon>Stramenopiles</taxon>
        <taxon>Oomycota</taxon>
        <taxon>Saprolegniomycetes</taxon>
        <taxon>Saprolegniales</taxon>
        <taxon>Verrucalvaceae</taxon>
        <taxon>Aphanomyces</taxon>
    </lineage>
</organism>
<dbReference type="eggNOG" id="ENOG502S3U4">
    <property type="taxonomic scope" value="Eukaryota"/>
</dbReference>